<keyword evidence="2" id="KW-0695">RNA-directed DNA polymerase</keyword>
<dbReference type="InterPro" id="IPR012337">
    <property type="entry name" value="RNaseH-like_sf"/>
</dbReference>
<evidence type="ECO:0000256" key="1">
    <source>
        <dbReference type="SAM" id="MobiDB-lite"/>
    </source>
</evidence>
<dbReference type="Gene3D" id="3.30.420.10">
    <property type="entry name" value="Ribonuclease H-like superfamily/Ribonuclease H"/>
    <property type="match status" value="1"/>
</dbReference>
<dbReference type="OrthoDB" id="3265515at2759"/>
<dbReference type="AlphaFoldDB" id="A0A8H6XGW7"/>
<dbReference type="EMBL" id="JACAZI010000018">
    <property type="protein sequence ID" value="KAF7341280.1"/>
    <property type="molecule type" value="Genomic_DNA"/>
</dbReference>
<dbReference type="Proteomes" id="UP000620124">
    <property type="component" value="Unassembled WGS sequence"/>
</dbReference>
<dbReference type="GO" id="GO:0003676">
    <property type="term" value="F:nucleic acid binding"/>
    <property type="evidence" value="ECO:0007669"/>
    <property type="project" value="InterPro"/>
</dbReference>
<protein>
    <submittedName>
        <fullName evidence="2">RNA-directed DNA polymerase from transposon X-element</fullName>
    </submittedName>
</protein>
<accession>A0A8H6XGW7</accession>
<keyword evidence="2" id="KW-0548">Nucleotidyltransferase</keyword>
<dbReference type="SUPFAM" id="SSF53098">
    <property type="entry name" value="Ribonuclease H-like"/>
    <property type="match status" value="1"/>
</dbReference>
<keyword evidence="3" id="KW-1185">Reference proteome</keyword>
<proteinExistence type="predicted"/>
<dbReference type="InterPro" id="IPR036397">
    <property type="entry name" value="RNaseH_sf"/>
</dbReference>
<reference evidence="2" key="1">
    <citation type="submission" date="2020-05" db="EMBL/GenBank/DDBJ databases">
        <title>Mycena genomes resolve the evolution of fungal bioluminescence.</title>
        <authorList>
            <person name="Tsai I.J."/>
        </authorList>
    </citation>
    <scope>NUCLEOTIDE SEQUENCE</scope>
    <source>
        <strain evidence="2">CCC161011</strain>
    </source>
</reference>
<sequence>MKRIVARIFTEGSGFEGGIGAAVVAMKGRKMGKRRPKHLGAGEEHTVFEAEVCGAIFALDIIAVTISPTLASASSPPSTPSSAASSTHRTLIVNVHWLPAHVGIAGNEAVDACAKEAAQGISPLSSRIALFEMPLPASKAAATAVAPSLSRRAGIRSDRLHQGTPASPRSTRPFPANRYRECTKTSVGFAAVSSPSSALATSRSTPASTESNSPLRRPRISTHFLLACPASRAHRLCLVSCLGSVCSPSAAFSPPNPSPAPS</sequence>
<evidence type="ECO:0000313" key="2">
    <source>
        <dbReference type="EMBL" id="KAF7341280.1"/>
    </source>
</evidence>
<evidence type="ECO:0000313" key="3">
    <source>
        <dbReference type="Proteomes" id="UP000620124"/>
    </source>
</evidence>
<gene>
    <name evidence="2" type="ORF">MVEN_01864100</name>
</gene>
<dbReference type="GO" id="GO:0003964">
    <property type="term" value="F:RNA-directed DNA polymerase activity"/>
    <property type="evidence" value="ECO:0007669"/>
    <property type="project" value="UniProtKB-KW"/>
</dbReference>
<keyword evidence="2" id="KW-0808">Transferase</keyword>
<organism evidence="2 3">
    <name type="scientific">Mycena venus</name>
    <dbReference type="NCBI Taxonomy" id="2733690"/>
    <lineage>
        <taxon>Eukaryota</taxon>
        <taxon>Fungi</taxon>
        <taxon>Dikarya</taxon>
        <taxon>Basidiomycota</taxon>
        <taxon>Agaricomycotina</taxon>
        <taxon>Agaricomycetes</taxon>
        <taxon>Agaricomycetidae</taxon>
        <taxon>Agaricales</taxon>
        <taxon>Marasmiineae</taxon>
        <taxon>Mycenaceae</taxon>
        <taxon>Mycena</taxon>
    </lineage>
</organism>
<comment type="caution">
    <text evidence="2">The sequence shown here is derived from an EMBL/GenBank/DDBJ whole genome shotgun (WGS) entry which is preliminary data.</text>
</comment>
<name>A0A8H6XGW7_9AGAR</name>
<feature type="region of interest" description="Disordered" evidence="1">
    <location>
        <begin position="152"/>
        <end position="177"/>
    </location>
</feature>
<dbReference type="CDD" id="cd09276">
    <property type="entry name" value="Rnase_HI_RT_non_LTR"/>
    <property type="match status" value="1"/>
</dbReference>